<name>A0ABR9QW87_9FIRM</name>
<dbReference type="PANTHER" id="PTHR48094:SF12">
    <property type="entry name" value="PARKINSON DISEASE PROTEIN 7 HOMOLOG"/>
    <property type="match status" value="1"/>
</dbReference>
<dbReference type="EMBL" id="JADCKA010000002">
    <property type="protein sequence ID" value="MBE5035130.1"/>
    <property type="molecule type" value="Genomic_DNA"/>
</dbReference>
<dbReference type="InterPro" id="IPR006287">
    <property type="entry name" value="DJ-1"/>
</dbReference>
<evidence type="ECO:0000313" key="2">
    <source>
        <dbReference type="EMBL" id="MBE5035130.1"/>
    </source>
</evidence>
<feature type="domain" description="DJ-1/PfpI" evidence="1">
    <location>
        <begin position="2"/>
        <end position="161"/>
    </location>
</feature>
<dbReference type="SUPFAM" id="SSF52317">
    <property type="entry name" value="Class I glutamine amidotransferase-like"/>
    <property type="match status" value="1"/>
</dbReference>
<dbReference type="PANTHER" id="PTHR48094">
    <property type="entry name" value="PROTEIN/NUCLEIC ACID DEGLYCASE DJ-1-RELATED"/>
    <property type="match status" value="1"/>
</dbReference>
<accession>A0ABR9QW87</accession>
<dbReference type="Pfam" id="PF01965">
    <property type="entry name" value="DJ-1_PfpI"/>
    <property type="match status" value="1"/>
</dbReference>
<evidence type="ECO:0000259" key="1">
    <source>
        <dbReference type="Pfam" id="PF01965"/>
    </source>
</evidence>
<dbReference type="Proteomes" id="UP001516588">
    <property type="component" value="Unassembled WGS sequence"/>
</dbReference>
<dbReference type="RefSeq" id="WP_226384795.1">
    <property type="nucleotide sequence ID" value="NZ_JADCKA010000002.1"/>
</dbReference>
<dbReference type="InterPro" id="IPR002818">
    <property type="entry name" value="DJ-1/PfpI"/>
</dbReference>
<dbReference type="NCBIfam" id="TIGR01383">
    <property type="entry name" value="not_thiJ"/>
    <property type="match status" value="1"/>
</dbReference>
<sequence>MVYVYLGEGFEEIEALTCVDLLRRAEIDVATVSVGEKVVTGAHGIKVTSDMLINEASMDDCSMIVLPGGMPGTLNLQNNTTLSSYIDDFYKEGKYIAAICAAPMILGAKGYLNGRPATIYPGMEDHLGSAIAKTESAVQSDNIITGRGPGCAMDFALKIIEVLKGIEISKAIADELVYI</sequence>
<comment type="caution">
    <text evidence="2">The sequence shown here is derived from an EMBL/GenBank/DDBJ whole genome shotgun (WGS) entry which is preliminary data.</text>
</comment>
<organism evidence="2 3">
    <name type="scientific">Gallibacter intestinalis</name>
    <dbReference type="NCBI Taxonomy" id="2779356"/>
    <lineage>
        <taxon>Bacteria</taxon>
        <taxon>Bacillati</taxon>
        <taxon>Bacillota</taxon>
        <taxon>Clostridia</taxon>
        <taxon>Eubacteriales</taxon>
        <taxon>Eubacteriaceae</taxon>
        <taxon>Gallibacter</taxon>
    </lineage>
</organism>
<keyword evidence="3" id="KW-1185">Reference proteome</keyword>
<dbReference type="InterPro" id="IPR029062">
    <property type="entry name" value="Class_I_gatase-like"/>
</dbReference>
<evidence type="ECO:0000313" key="3">
    <source>
        <dbReference type="Proteomes" id="UP001516588"/>
    </source>
</evidence>
<dbReference type="InterPro" id="IPR050325">
    <property type="entry name" value="Prot/Nucl_acid_deglycase"/>
</dbReference>
<reference evidence="2 3" key="1">
    <citation type="submission" date="2020-10" db="EMBL/GenBank/DDBJ databases">
        <title>ChiBAC.</title>
        <authorList>
            <person name="Zenner C."/>
            <person name="Hitch T.C.A."/>
            <person name="Clavel T."/>
        </authorList>
    </citation>
    <scope>NUCLEOTIDE SEQUENCE [LARGE SCALE GENOMIC DNA]</scope>
    <source>
        <strain evidence="2 3">DSM 108706</strain>
    </source>
</reference>
<protein>
    <submittedName>
        <fullName evidence="2">DJ-1/PfpI family protein</fullName>
    </submittedName>
</protein>
<proteinExistence type="predicted"/>
<dbReference type="CDD" id="cd03135">
    <property type="entry name" value="GATase1_DJ-1"/>
    <property type="match status" value="1"/>
</dbReference>
<dbReference type="Gene3D" id="3.40.50.880">
    <property type="match status" value="1"/>
</dbReference>
<gene>
    <name evidence="2" type="ORF">INF20_02405</name>
</gene>